<evidence type="ECO:0000256" key="1">
    <source>
        <dbReference type="ARBA" id="ARBA00007532"/>
    </source>
</evidence>
<sequence length="469" mass="49639">MDVLIIGAGPAGLAAAMRAAILGARTTLVTRAEYGGMAANDGPVPVRTLAHAARLMREVRQCHRYGIETGTPRLDYDHLLGRVREVVDDVREHSILREQLEDLGVTVREKAGTARFLDEHTLETESGQRLRADRFIICAGGISRPLPVPGAELTATHSDAWSLTQVPPSLLVVGGGATGVQLASVFNAFGSRVQLFEAGPGILRTEDGDVAVAVRAALREAGIDVREGFGTIDSFERTRDGVRMNFTHAGAQERAEAALAVVAIGWAADVAGLNLAAAGVETSARGFIAVDDQLRTSAHHIFAAGDVTGRRMLVPPAMQDGFVAATNAVLDTHLTSEYSVNPIASFTDPEYAQVGLTEAEARETHDVIVAMVRCDSATRTIIDGRTTGFCKLVVDRSGTVLGCHIVGERAAETAQAAAIAIAARMRVAELARVPFSFPTYTGMLGRAAAVAAHQLNQQVGWQENPLDGA</sequence>
<dbReference type="PANTHER" id="PTHR43014">
    <property type="entry name" value="MERCURIC REDUCTASE"/>
    <property type="match status" value="1"/>
</dbReference>
<comment type="similarity">
    <text evidence="1">Belongs to the class-I pyridine nucleotide-disulfide oxidoreductase family.</text>
</comment>
<dbReference type="Pfam" id="PF07992">
    <property type="entry name" value="Pyr_redox_2"/>
    <property type="match status" value="1"/>
</dbReference>
<dbReference type="GO" id="GO:0003955">
    <property type="term" value="F:NAD(P)H dehydrogenase (quinone) activity"/>
    <property type="evidence" value="ECO:0007669"/>
    <property type="project" value="TreeGrafter"/>
</dbReference>
<organism evidence="7 8">
    <name type="scientific">Pyxidicoccus fallax</name>
    <dbReference type="NCBI Taxonomy" id="394095"/>
    <lineage>
        <taxon>Bacteria</taxon>
        <taxon>Pseudomonadati</taxon>
        <taxon>Myxococcota</taxon>
        <taxon>Myxococcia</taxon>
        <taxon>Myxococcales</taxon>
        <taxon>Cystobacterineae</taxon>
        <taxon>Myxococcaceae</taxon>
        <taxon>Pyxidicoccus</taxon>
    </lineage>
</organism>
<dbReference type="GO" id="GO:0050660">
    <property type="term" value="F:flavin adenine dinucleotide binding"/>
    <property type="evidence" value="ECO:0007669"/>
    <property type="project" value="TreeGrafter"/>
</dbReference>
<dbReference type="EMBL" id="JABBJJ010000002">
    <property type="protein sequence ID" value="NMO13372.1"/>
    <property type="molecule type" value="Genomic_DNA"/>
</dbReference>
<evidence type="ECO:0000256" key="3">
    <source>
        <dbReference type="ARBA" id="ARBA00022827"/>
    </source>
</evidence>
<evidence type="ECO:0000313" key="7">
    <source>
        <dbReference type="EMBL" id="NMO13372.1"/>
    </source>
</evidence>
<dbReference type="AlphaFoldDB" id="A0A848L510"/>
<evidence type="ECO:0000259" key="6">
    <source>
        <dbReference type="Pfam" id="PF07992"/>
    </source>
</evidence>
<dbReference type="SUPFAM" id="SSF55424">
    <property type="entry name" value="FAD/NAD-linked reductases, dimerisation (C-terminal) domain"/>
    <property type="match status" value="1"/>
</dbReference>
<dbReference type="Gene3D" id="3.50.50.60">
    <property type="entry name" value="FAD/NAD(P)-binding domain"/>
    <property type="match status" value="2"/>
</dbReference>
<dbReference type="PANTHER" id="PTHR43014:SF4">
    <property type="entry name" value="PYRIDINE NUCLEOTIDE-DISULFIDE OXIDOREDUCTASE RCLA-RELATED"/>
    <property type="match status" value="1"/>
</dbReference>
<keyword evidence="3 4" id="KW-0274">FAD</keyword>
<comment type="caution">
    <text evidence="7">The sequence shown here is derived from an EMBL/GenBank/DDBJ whole genome shotgun (WGS) entry which is preliminary data.</text>
</comment>
<gene>
    <name evidence="7" type="ORF">HG543_00595</name>
</gene>
<evidence type="ECO:0000313" key="8">
    <source>
        <dbReference type="Proteomes" id="UP000518300"/>
    </source>
</evidence>
<feature type="domain" description="FAD/NAD(P)-binding" evidence="6">
    <location>
        <begin position="1"/>
        <end position="321"/>
    </location>
</feature>
<evidence type="ECO:0000256" key="2">
    <source>
        <dbReference type="ARBA" id="ARBA00022630"/>
    </source>
</evidence>
<dbReference type="Proteomes" id="UP000518300">
    <property type="component" value="Unassembled WGS sequence"/>
</dbReference>
<dbReference type="InterPro" id="IPR004099">
    <property type="entry name" value="Pyr_nucl-diS_OxRdtase_dimer"/>
</dbReference>
<keyword evidence="4" id="KW-0520">NAD</keyword>
<dbReference type="InterPro" id="IPR001100">
    <property type="entry name" value="Pyr_nuc-diS_OxRdtase"/>
</dbReference>
<feature type="binding site" evidence="4">
    <location>
        <position position="306"/>
    </location>
    <ligand>
        <name>FAD</name>
        <dbReference type="ChEBI" id="CHEBI:57692"/>
    </ligand>
</feature>
<feature type="domain" description="Pyridine nucleotide-disulphide oxidoreductase dimerisation" evidence="5">
    <location>
        <begin position="342"/>
        <end position="447"/>
    </location>
</feature>
<dbReference type="PIRSF" id="PIRSF000350">
    <property type="entry name" value="Mercury_reductase_MerA"/>
    <property type="match status" value="1"/>
</dbReference>
<name>A0A848L510_9BACT</name>
<feature type="binding site" evidence="4">
    <location>
        <position position="265"/>
    </location>
    <ligand>
        <name>NAD(+)</name>
        <dbReference type="ChEBI" id="CHEBI:57540"/>
    </ligand>
</feature>
<keyword evidence="4" id="KW-0547">Nucleotide-binding</keyword>
<proteinExistence type="inferred from homology"/>
<feature type="binding site" evidence="4">
    <location>
        <position position="197"/>
    </location>
    <ligand>
        <name>NAD(+)</name>
        <dbReference type="ChEBI" id="CHEBI:57540"/>
    </ligand>
</feature>
<dbReference type="PRINTS" id="PR00368">
    <property type="entry name" value="FADPNR"/>
</dbReference>
<keyword evidence="2" id="KW-0285">Flavoprotein</keyword>
<dbReference type="RefSeq" id="WP_169342655.1">
    <property type="nucleotide sequence ID" value="NZ_JABBJJ010000002.1"/>
</dbReference>
<dbReference type="InterPro" id="IPR016156">
    <property type="entry name" value="FAD/NAD-linked_Rdtase_dimer_sf"/>
</dbReference>
<comment type="cofactor">
    <cofactor evidence="4">
        <name>FAD</name>
        <dbReference type="ChEBI" id="CHEBI:57692"/>
    </cofactor>
    <text evidence="4">Binds 1 FAD per subunit.</text>
</comment>
<dbReference type="Pfam" id="PF02852">
    <property type="entry name" value="Pyr_redox_dim"/>
    <property type="match status" value="1"/>
</dbReference>
<evidence type="ECO:0000256" key="4">
    <source>
        <dbReference type="PIRSR" id="PIRSR000350-3"/>
    </source>
</evidence>
<keyword evidence="8" id="KW-1185">Reference proteome</keyword>
<dbReference type="InterPro" id="IPR023753">
    <property type="entry name" value="FAD/NAD-binding_dom"/>
</dbReference>
<dbReference type="Gene3D" id="3.30.390.30">
    <property type="match status" value="1"/>
</dbReference>
<reference evidence="7 8" key="1">
    <citation type="submission" date="2020-04" db="EMBL/GenBank/DDBJ databases">
        <title>Draft genome of Pyxidicoccus fallax type strain.</title>
        <authorList>
            <person name="Whitworth D.E."/>
        </authorList>
    </citation>
    <scope>NUCLEOTIDE SEQUENCE [LARGE SCALE GENOMIC DNA]</scope>
    <source>
        <strain evidence="7 8">DSM 14698</strain>
    </source>
</reference>
<protein>
    <submittedName>
        <fullName evidence="7">NAD(P)/FAD-dependent oxidoreductase</fullName>
    </submittedName>
</protein>
<dbReference type="PRINTS" id="PR00411">
    <property type="entry name" value="PNDRDTASEI"/>
</dbReference>
<dbReference type="InterPro" id="IPR036188">
    <property type="entry name" value="FAD/NAD-bd_sf"/>
</dbReference>
<dbReference type="SUPFAM" id="SSF51905">
    <property type="entry name" value="FAD/NAD(P)-binding domain"/>
    <property type="match status" value="1"/>
</dbReference>
<evidence type="ECO:0000259" key="5">
    <source>
        <dbReference type="Pfam" id="PF02852"/>
    </source>
</evidence>
<accession>A0A848L510</accession>